<proteinExistence type="predicted"/>
<sequence>MCADDLYMQQWKTIEQEIQRLREMAVVEIVFSDDLNTRNPDLVPCTPVMWRKLVRLGPQEYSSALAIMKWDDTEETVLDMAKKLQAYADAVHGPTHARIAALEKHMQKLEDKMEEIKEGFLQVSAVQIRGSGTTRKRPPDREGKGIPRAKLWSFLHDCGENMRRWDGESTDALAQQLHELLQGKIMRGSSTKKEATLVTQPNKDNQA</sequence>
<name>A0A3M0KCW9_HIRRU</name>
<dbReference type="STRING" id="333673.A0A3M0KCW9"/>
<dbReference type="AlphaFoldDB" id="A0A3M0KCW9"/>
<reference evidence="2 3" key="1">
    <citation type="submission" date="2018-07" db="EMBL/GenBank/DDBJ databases">
        <title>A high quality draft genome assembly of the barn swallow (H. rustica rustica).</title>
        <authorList>
            <person name="Formenti G."/>
            <person name="Chiara M."/>
            <person name="Poveda L."/>
            <person name="Francoijs K.-J."/>
            <person name="Bonisoli-Alquati A."/>
            <person name="Canova L."/>
            <person name="Gianfranceschi L."/>
            <person name="Horner D.S."/>
            <person name="Saino N."/>
        </authorList>
    </citation>
    <scope>NUCLEOTIDE SEQUENCE [LARGE SCALE GENOMIC DNA]</scope>
    <source>
        <strain evidence="2">Chelidonia</strain>
        <tissue evidence="2">Blood</tissue>
    </source>
</reference>
<evidence type="ECO:0000313" key="3">
    <source>
        <dbReference type="Proteomes" id="UP000269221"/>
    </source>
</evidence>
<protein>
    <submittedName>
        <fullName evidence="2">Uncharacterized protein</fullName>
    </submittedName>
</protein>
<evidence type="ECO:0000313" key="2">
    <source>
        <dbReference type="EMBL" id="RMC10885.1"/>
    </source>
</evidence>
<comment type="caution">
    <text evidence="2">The sequence shown here is derived from an EMBL/GenBank/DDBJ whole genome shotgun (WGS) entry which is preliminary data.</text>
</comment>
<dbReference type="GO" id="GO:0005794">
    <property type="term" value="C:Golgi apparatus"/>
    <property type="evidence" value="ECO:0007669"/>
    <property type="project" value="TreeGrafter"/>
</dbReference>
<dbReference type="InterPro" id="IPR053270">
    <property type="entry name" value="Fv1_restriction_factor"/>
</dbReference>
<dbReference type="PANTHER" id="PTHR48195">
    <property type="entry name" value="FRIEND VIRUS SUSCEPTIBILITY PROTEIN 1"/>
    <property type="match status" value="1"/>
</dbReference>
<feature type="region of interest" description="Disordered" evidence="1">
    <location>
        <begin position="186"/>
        <end position="207"/>
    </location>
</feature>
<feature type="compositionally biased region" description="Polar residues" evidence="1">
    <location>
        <begin position="197"/>
        <end position="207"/>
    </location>
</feature>
<gene>
    <name evidence="2" type="ORF">DUI87_12598</name>
</gene>
<keyword evidence="3" id="KW-1185">Reference proteome</keyword>
<evidence type="ECO:0000256" key="1">
    <source>
        <dbReference type="SAM" id="MobiDB-lite"/>
    </source>
</evidence>
<dbReference type="PANTHER" id="PTHR48195:SF1">
    <property type="entry name" value="RIKEN CDNA 2410002F23 GENE"/>
    <property type="match status" value="1"/>
</dbReference>
<dbReference type="Proteomes" id="UP000269221">
    <property type="component" value="Unassembled WGS sequence"/>
</dbReference>
<organism evidence="2 3">
    <name type="scientific">Hirundo rustica rustica</name>
    <dbReference type="NCBI Taxonomy" id="333673"/>
    <lineage>
        <taxon>Eukaryota</taxon>
        <taxon>Metazoa</taxon>
        <taxon>Chordata</taxon>
        <taxon>Craniata</taxon>
        <taxon>Vertebrata</taxon>
        <taxon>Euteleostomi</taxon>
        <taxon>Archelosauria</taxon>
        <taxon>Archosauria</taxon>
        <taxon>Dinosauria</taxon>
        <taxon>Saurischia</taxon>
        <taxon>Theropoda</taxon>
        <taxon>Coelurosauria</taxon>
        <taxon>Aves</taxon>
        <taxon>Neognathae</taxon>
        <taxon>Neoaves</taxon>
        <taxon>Telluraves</taxon>
        <taxon>Australaves</taxon>
        <taxon>Passeriformes</taxon>
        <taxon>Sylvioidea</taxon>
        <taxon>Hirundinidae</taxon>
        <taxon>Hirundo</taxon>
    </lineage>
</organism>
<dbReference type="EMBL" id="QRBI01000111">
    <property type="protein sequence ID" value="RMC10885.1"/>
    <property type="molecule type" value="Genomic_DNA"/>
</dbReference>
<dbReference type="GO" id="GO:0009615">
    <property type="term" value="P:response to virus"/>
    <property type="evidence" value="ECO:0007669"/>
    <property type="project" value="TreeGrafter"/>
</dbReference>
<accession>A0A3M0KCW9</accession>